<organism evidence="1 2">
    <name type="scientific">Ciona intestinalis</name>
    <name type="common">Transparent sea squirt</name>
    <name type="synonym">Ascidia intestinalis</name>
    <dbReference type="NCBI Taxonomy" id="7719"/>
    <lineage>
        <taxon>Eukaryota</taxon>
        <taxon>Metazoa</taxon>
        <taxon>Chordata</taxon>
        <taxon>Tunicata</taxon>
        <taxon>Ascidiacea</taxon>
        <taxon>Phlebobranchia</taxon>
        <taxon>Cionidae</taxon>
        <taxon>Ciona</taxon>
    </lineage>
</organism>
<name>H2XSD6_CIOIN</name>
<dbReference type="EMBL" id="EAAA01000048">
    <property type="status" value="NOT_ANNOTATED_CDS"/>
    <property type="molecule type" value="Genomic_DNA"/>
</dbReference>
<sequence>MSFIMILLRVTYIKRPTSCYWRHLYLLAATKRYKIGWGKMVHVYIL</sequence>
<accession>H2XSD6</accession>
<dbReference type="AlphaFoldDB" id="H2XSD6"/>
<reference evidence="2" key="1">
    <citation type="journal article" date="2002" name="Science">
        <title>The draft genome of Ciona intestinalis: insights into chordate and vertebrate origins.</title>
        <authorList>
            <person name="Dehal P."/>
            <person name="Satou Y."/>
            <person name="Campbell R.K."/>
            <person name="Chapman J."/>
            <person name="Degnan B."/>
            <person name="De Tomaso A."/>
            <person name="Davidson B."/>
            <person name="Di Gregorio A."/>
            <person name="Gelpke M."/>
            <person name="Goodstein D.M."/>
            <person name="Harafuji N."/>
            <person name="Hastings K.E."/>
            <person name="Ho I."/>
            <person name="Hotta K."/>
            <person name="Huang W."/>
            <person name="Kawashima T."/>
            <person name="Lemaire P."/>
            <person name="Martinez D."/>
            <person name="Meinertzhagen I.A."/>
            <person name="Necula S."/>
            <person name="Nonaka M."/>
            <person name="Putnam N."/>
            <person name="Rash S."/>
            <person name="Saiga H."/>
            <person name="Satake M."/>
            <person name="Terry A."/>
            <person name="Yamada L."/>
            <person name="Wang H.G."/>
            <person name="Awazu S."/>
            <person name="Azumi K."/>
            <person name="Boore J."/>
            <person name="Branno M."/>
            <person name="Chin-Bow S."/>
            <person name="DeSantis R."/>
            <person name="Doyle S."/>
            <person name="Francino P."/>
            <person name="Keys D.N."/>
            <person name="Haga S."/>
            <person name="Hayashi H."/>
            <person name="Hino K."/>
            <person name="Imai K.S."/>
            <person name="Inaba K."/>
            <person name="Kano S."/>
            <person name="Kobayashi K."/>
            <person name="Kobayashi M."/>
            <person name="Lee B.I."/>
            <person name="Makabe K.W."/>
            <person name="Manohar C."/>
            <person name="Matassi G."/>
            <person name="Medina M."/>
            <person name="Mochizuki Y."/>
            <person name="Mount S."/>
            <person name="Morishita T."/>
            <person name="Miura S."/>
            <person name="Nakayama A."/>
            <person name="Nishizaka S."/>
            <person name="Nomoto H."/>
            <person name="Ohta F."/>
            <person name="Oishi K."/>
            <person name="Rigoutsos I."/>
            <person name="Sano M."/>
            <person name="Sasaki A."/>
            <person name="Sasakura Y."/>
            <person name="Shoguchi E."/>
            <person name="Shin-i T."/>
            <person name="Spagnuolo A."/>
            <person name="Stainier D."/>
            <person name="Suzuki M.M."/>
            <person name="Tassy O."/>
            <person name="Takatori N."/>
            <person name="Tokuoka M."/>
            <person name="Yagi K."/>
            <person name="Yoshizaki F."/>
            <person name="Wada S."/>
            <person name="Zhang C."/>
            <person name="Hyatt P.D."/>
            <person name="Larimer F."/>
            <person name="Detter C."/>
            <person name="Doggett N."/>
            <person name="Glavina T."/>
            <person name="Hawkins T."/>
            <person name="Richardson P."/>
            <person name="Lucas S."/>
            <person name="Kohara Y."/>
            <person name="Levine M."/>
            <person name="Satoh N."/>
            <person name="Rokhsar D.S."/>
        </authorList>
    </citation>
    <scope>NUCLEOTIDE SEQUENCE [LARGE SCALE GENOMIC DNA]</scope>
</reference>
<reference evidence="1" key="2">
    <citation type="journal article" date="2008" name="Genome Biol.">
        <title>Improved genome assembly and evidence-based global gene model set for the chordate Ciona intestinalis: new insight into intron and operon populations.</title>
        <authorList>
            <person name="Satou Y."/>
            <person name="Mineta K."/>
            <person name="Ogasawara M."/>
            <person name="Sasakura Y."/>
            <person name="Shoguchi E."/>
            <person name="Ueno K."/>
            <person name="Yamada L."/>
            <person name="Matsumoto J."/>
            <person name="Wasserscheid J."/>
            <person name="Dewar K."/>
            <person name="Wiley G.B."/>
            <person name="Macmil S.L."/>
            <person name="Roe B.A."/>
            <person name="Zeller R.W."/>
            <person name="Hastings K.E."/>
            <person name="Lemaire P."/>
            <person name="Lindquist E."/>
            <person name="Endo T."/>
            <person name="Hotta K."/>
            <person name="Inaba K."/>
        </authorList>
    </citation>
    <scope>NUCLEOTIDE SEQUENCE [LARGE SCALE GENOMIC DNA]</scope>
    <source>
        <strain evidence="1">wild type</strain>
    </source>
</reference>
<dbReference type="Proteomes" id="UP000008144">
    <property type="component" value="Chromosome 1"/>
</dbReference>
<reference evidence="1" key="3">
    <citation type="submission" date="2025-08" db="UniProtKB">
        <authorList>
            <consortium name="Ensembl"/>
        </authorList>
    </citation>
    <scope>IDENTIFICATION</scope>
</reference>
<evidence type="ECO:0000313" key="2">
    <source>
        <dbReference type="Proteomes" id="UP000008144"/>
    </source>
</evidence>
<dbReference type="InParanoid" id="H2XSD6"/>
<dbReference type="HOGENOM" id="CLU_3193699_0_0_1"/>
<keyword evidence="2" id="KW-1185">Reference proteome</keyword>
<reference evidence="1" key="4">
    <citation type="submission" date="2025-09" db="UniProtKB">
        <authorList>
            <consortium name="Ensembl"/>
        </authorList>
    </citation>
    <scope>IDENTIFICATION</scope>
</reference>
<dbReference type="Ensembl" id="ENSCINT00000030597.1">
    <property type="protein sequence ID" value="ENSCINP00000032570.1"/>
    <property type="gene ID" value="ENSCING00000021932.1"/>
</dbReference>
<protein>
    <submittedName>
        <fullName evidence="1">Uncharacterized protein</fullName>
    </submittedName>
</protein>
<proteinExistence type="predicted"/>
<evidence type="ECO:0000313" key="1">
    <source>
        <dbReference type="Ensembl" id="ENSCINP00000032570.1"/>
    </source>
</evidence>